<dbReference type="Proteomes" id="UP001549145">
    <property type="component" value="Unassembled WGS sequence"/>
</dbReference>
<sequence>MAAGLAVVVGLAATVSVTACLVPGPHGAARAQPLYWLSMLPLVWWANGLVRFEPRAVRCWRAALSLACLGAGAGLAAALWRAEDWTLPALGCAVTLASACASLAVHRDSLVAREGPAR</sequence>
<feature type="transmembrane region" description="Helical" evidence="1">
    <location>
        <begin position="34"/>
        <end position="50"/>
    </location>
</feature>
<keyword evidence="3" id="KW-1185">Reference proteome</keyword>
<keyword evidence="1" id="KW-0812">Transmembrane</keyword>
<reference evidence="2 3" key="1">
    <citation type="submission" date="2024-06" db="EMBL/GenBank/DDBJ databases">
        <title>Genomic Encyclopedia of Type Strains, Phase IV (KMG-IV): sequencing the most valuable type-strain genomes for metagenomic binning, comparative biology and taxonomic classification.</title>
        <authorList>
            <person name="Goeker M."/>
        </authorList>
    </citation>
    <scope>NUCLEOTIDE SEQUENCE [LARGE SCALE GENOMIC DNA]</scope>
    <source>
        <strain evidence="2 3">DSM 21331</strain>
    </source>
</reference>
<accession>A0ABV2L5F6</accession>
<feature type="transmembrane region" description="Helical" evidence="1">
    <location>
        <begin position="86"/>
        <end position="105"/>
    </location>
</feature>
<dbReference type="EMBL" id="JBEPMM010000003">
    <property type="protein sequence ID" value="MET3692026.1"/>
    <property type="molecule type" value="Genomic_DNA"/>
</dbReference>
<name>A0ABV2L5F6_9HYPH</name>
<keyword evidence="1" id="KW-1133">Transmembrane helix</keyword>
<evidence type="ECO:0000256" key="1">
    <source>
        <dbReference type="SAM" id="Phobius"/>
    </source>
</evidence>
<gene>
    <name evidence="2" type="ORF">ABID43_001557</name>
</gene>
<evidence type="ECO:0000313" key="3">
    <source>
        <dbReference type="Proteomes" id="UP001549145"/>
    </source>
</evidence>
<keyword evidence="1" id="KW-0472">Membrane</keyword>
<proteinExistence type="predicted"/>
<feature type="transmembrane region" description="Helical" evidence="1">
    <location>
        <begin position="62"/>
        <end position="80"/>
    </location>
</feature>
<organism evidence="2 3">
    <name type="scientific">Methylobacterium goesingense</name>
    <dbReference type="NCBI Taxonomy" id="243690"/>
    <lineage>
        <taxon>Bacteria</taxon>
        <taxon>Pseudomonadati</taxon>
        <taxon>Pseudomonadota</taxon>
        <taxon>Alphaproteobacteria</taxon>
        <taxon>Hyphomicrobiales</taxon>
        <taxon>Methylobacteriaceae</taxon>
        <taxon>Methylobacterium</taxon>
    </lineage>
</organism>
<comment type="caution">
    <text evidence="2">The sequence shown here is derived from an EMBL/GenBank/DDBJ whole genome shotgun (WGS) entry which is preliminary data.</text>
</comment>
<dbReference type="RefSeq" id="WP_056088191.1">
    <property type="nucleotide sequence ID" value="NZ_BPQL01000034.1"/>
</dbReference>
<evidence type="ECO:0000313" key="2">
    <source>
        <dbReference type="EMBL" id="MET3692026.1"/>
    </source>
</evidence>
<protein>
    <submittedName>
        <fullName evidence="2">Peptidoglycan/LPS O-acetylase OafA/YrhL</fullName>
    </submittedName>
</protein>